<dbReference type="Pfam" id="PF00646">
    <property type="entry name" value="F-box"/>
    <property type="match status" value="1"/>
</dbReference>
<protein>
    <recommendedName>
        <fullName evidence="1">F-box domain-containing protein</fullName>
    </recommendedName>
</protein>
<dbReference type="AlphaFoldDB" id="A0A5J9SWK7"/>
<accession>A0A5J9SWK7</accession>
<organism evidence="2 3">
    <name type="scientific">Eragrostis curvula</name>
    <name type="common">weeping love grass</name>
    <dbReference type="NCBI Taxonomy" id="38414"/>
    <lineage>
        <taxon>Eukaryota</taxon>
        <taxon>Viridiplantae</taxon>
        <taxon>Streptophyta</taxon>
        <taxon>Embryophyta</taxon>
        <taxon>Tracheophyta</taxon>
        <taxon>Spermatophyta</taxon>
        <taxon>Magnoliopsida</taxon>
        <taxon>Liliopsida</taxon>
        <taxon>Poales</taxon>
        <taxon>Poaceae</taxon>
        <taxon>PACMAD clade</taxon>
        <taxon>Chloridoideae</taxon>
        <taxon>Eragrostideae</taxon>
        <taxon>Eragrostidinae</taxon>
        <taxon>Eragrostis</taxon>
    </lineage>
</organism>
<dbReference type="InterPro" id="IPR050796">
    <property type="entry name" value="SCF_F-box_component"/>
</dbReference>
<dbReference type="PANTHER" id="PTHR31672:SF2">
    <property type="entry name" value="F-BOX DOMAIN-CONTAINING PROTEIN"/>
    <property type="match status" value="1"/>
</dbReference>
<feature type="non-terminal residue" evidence="2">
    <location>
        <position position="847"/>
    </location>
</feature>
<feature type="domain" description="F-box" evidence="1">
    <location>
        <begin position="18"/>
        <end position="57"/>
    </location>
</feature>
<gene>
    <name evidence="2" type="ORF">EJB05_51113</name>
</gene>
<dbReference type="Gene3D" id="1.20.1280.50">
    <property type="match status" value="2"/>
</dbReference>
<dbReference type="InterPro" id="IPR036047">
    <property type="entry name" value="F-box-like_dom_sf"/>
</dbReference>
<dbReference type="SMART" id="SM00256">
    <property type="entry name" value="FBOX"/>
    <property type="match status" value="2"/>
</dbReference>
<dbReference type="Gramene" id="TVU03351">
    <property type="protein sequence ID" value="TVU03351"/>
    <property type="gene ID" value="EJB05_51113"/>
</dbReference>
<evidence type="ECO:0000313" key="2">
    <source>
        <dbReference type="EMBL" id="TVU03351.1"/>
    </source>
</evidence>
<proteinExistence type="predicted"/>
<dbReference type="InterPro" id="IPR001810">
    <property type="entry name" value="F-box_dom"/>
</dbReference>
<dbReference type="OrthoDB" id="681455at2759"/>
<dbReference type="Proteomes" id="UP000324897">
    <property type="component" value="Unassembled WGS sequence"/>
</dbReference>
<evidence type="ECO:0000313" key="3">
    <source>
        <dbReference type="Proteomes" id="UP000324897"/>
    </source>
</evidence>
<dbReference type="Pfam" id="PF12937">
    <property type="entry name" value="F-box-like"/>
    <property type="match status" value="1"/>
</dbReference>
<name>A0A5J9SWK7_9POAL</name>
<comment type="caution">
    <text evidence="2">The sequence shown here is derived from an EMBL/GenBank/DDBJ whole genome shotgun (WGS) entry which is preliminary data.</text>
</comment>
<dbReference type="EMBL" id="RWGY01000191">
    <property type="protein sequence ID" value="TVU03351.1"/>
    <property type="molecule type" value="Genomic_DNA"/>
</dbReference>
<dbReference type="PANTHER" id="PTHR31672">
    <property type="entry name" value="BNACNNG10540D PROTEIN"/>
    <property type="match status" value="1"/>
</dbReference>
<keyword evidence="3" id="KW-1185">Reference proteome</keyword>
<evidence type="ECO:0000259" key="1">
    <source>
        <dbReference type="PROSITE" id="PS50181"/>
    </source>
</evidence>
<dbReference type="PROSITE" id="PS50181">
    <property type="entry name" value="FBOX"/>
    <property type="match status" value="1"/>
</dbReference>
<reference evidence="2 3" key="1">
    <citation type="journal article" date="2019" name="Sci. Rep.">
        <title>A high-quality genome of Eragrostis curvula grass provides insights into Poaceae evolution and supports new strategies to enhance forage quality.</title>
        <authorList>
            <person name="Carballo J."/>
            <person name="Santos B.A.C.M."/>
            <person name="Zappacosta D."/>
            <person name="Garbus I."/>
            <person name="Selva J.P."/>
            <person name="Gallo C.A."/>
            <person name="Diaz A."/>
            <person name="Albertini E."/>
            <person name="Caccamo M."/>
            <person name="Echenique V."/>
        </authorList>
    </citation>
    <scope>NUCLEOTIDE SEQUENCE [LARGE SCALE GENOMIC DNA]</scope>
    <source>
        <strain evidence="3">cv. Victoria</strain>
        <tissue evidence="2">Leaf</tissue>
    </source>
</reference>
<sequence length="847" mass="96052">MENPSRRSKTEPMPPPAAVHVPHLPEDIVAEILVCLPVKSVLRARAVSRAWRCITTDPAFPAAHACRRPLELLQSTIEIVRYPDGYTRDAVVDTIPVSVDQVGRRCLIRYPYPIKGTTFKSVDGLDYSLVTSSCHGVLLLKISGPDRSVGPYHICNPITRQWTELLRLPELKRSAVLVYGFYYHEPSGEFRLLCRCYNYTTTACVHVLSTDATEPRVLSTVGVYEAVAVVIAARRQTFHLMTPPPFDKSIRTILFAMDGLLVAAEFGDMQIGLWFLEDYGTDGRWECRHQLVNPPMLKHQPRDADGTTWRNALRTAIESTDDEGDIILGTIQGIVAYNMRTKMWRVVEARNMDGMLCHIFRESLVQHQCFKARPSNGLPSISLLCATVRRPRDHPRGYGQETVLDTIPVSADHQAGRQRLIRNPYLMKFNLANRLNEPCLLIASCEGVLLLRVAHGIYLICNPVTRQWAELPRLPDNRSNVLEYGFYYHQQSGEFRLLCRCILMGEEAEKDHGPVLLPEDTVIEILLQLPVASVIRSGAVCKAWRRITTDLHFRAAHAARGKTTTSILLHSNLDALPISFAAAGWPMRDDHCRLLASCNGVLLFVRDEGRRYLLCNPVTRSWAELPWLAAEYYNDYNYGDPEKGFYFHEPFGEFRLLGVLSARVWFVASTGGATQPRQLHMSDEMAGRGVPSLRSAVTTPVALHGHLHWPLYNPMGLETTTEMVAFDVLCETFHRMAGPPITPRKMKLFDMDDMLVAADFTKRRDYIDLAARWERRHRVESPWKDGRMVGGWVDLRSVAAAGDEEGNVIVGYRCGRLLVYDTRRRMVVRRIIVDDENRRTPVHVTRH</sequence>
<feature type="non-terminal residue" evidence="2">
    <location>
        <position position="1"/>
    </location>
</feature>
<dbReference type="SUPFAM" id="SSF81383">
    <property type="entry name" value="F-box domain"/>
    <property type="match status" value="2"/>
</dbReference>